<evidence type="ECO:0000313" key="1">
    <source>
        <dbReference type="EMBL" id="OAG14160.1"/>
    </source>
</evidence>
<protein>
    <submittedName>
        <fullName evidence="1">Uncharacterized protein</fullName>
    </submittedName>
</protein>
<evidence type="ECO:0000313" key="2">
    <source>
        <dbReference type="Proteomes" id="UP000077248"/>
    </source>
</evidence>
<accession>A0A177D4U2</accession>
<proteinExistence type="predicted"/>
<keyword evidence="2" id="KW-1185">Reference proteome</keyword>
<dbReference type="KEGG" id="aalt:CC77DRAFT_573649"/>
<dbReference type="Proteomes" id="UP000077248">
    <property type="component" value="Unassembled WGS sequence"/>
</dbReference>
<name>A0A177D4U2_ALTAL</name>
<sequence>MMNSIEKPYPALCNRLSIGSLVESGIAVTRPTVQSRVRYDETRREDFGGDSTRWPTTDDPVLVVRNVDDHKQVGYMQDHRELHLVRAHLFSVSYALFYPSTFLFQTPQETGPNCSDIKGSRAQDRGIEAICNFPHDLHQDTGWGGGLCLQFILAHLATHGVLFASSTFSLDPVLTLVGFETNVVT</sequence>
<gene>
    <name evidence="1" type="ORF">CC77DRAFT_573649</name>
</gene>
<dbReference type="AlphaFoldDB" id="A0A177D4U2"/>
<dbReference type="EMBL" id="KV441502">
    <property type="protein sequence ID" value="OAG14160.1"/>
    <property type="molecule type" value="Genomic_DNA"/>
</dbReference>
<organism evidence="1 2">
    <name type="scientific">Alternaria alternata</name>
    <name type="common">Alternaria rot fungus</name>
    <name type="synonym">Torula alternata</name>
    <dbReference type="NCBI Taxonomy" id="5599"/>
    <lineage>
        <taxon>Eukaryota</taxon>
        <taxon>Fungi</taxon>
        <taxon>Dikarya</taxon>
        <taxon>Ascomycota</taxon>
        <taxon>Pezizomycotina</taxon>
        <taxon>Dothideomycetes</taxon>
        <taxon>Pleosporomycetidae</taxon>
        <taxon>Pleosporales</taxon>
        <taxon>Pleosporineae</taxon>
        <taxon>Pleosporaceae</taxon>
        <taxon>Alternaria</taxon>
        <taxon>Alternaria sect. Alternaria</taxon>
        <taxon>Alternaria alternata complex</taxon>
    </lineage>
</organism>
<dbReference type="VEuPathDB" id="FungiDB:CC77DRAFT_573649"/>
<dbReference type="GeneID" id="29117885"/>
<dbReference type="RefSeq" id="XP_018379581.1">
    <property type="nucleotide sequence ID" value="XM_018532291.1"/>
</dbReference>
<reference evidence="1 2" key="1">
    <citation type="submission" date="2016-05" db="EMBL/GenBank/DDBJ databases">
        <title>Comparative analysis of secretome profiles of manganese(II)-oxidizing ascomycete fungi.</title>
        <authorList>
            <consortium name="DOE Joint Genome Institute"/>
            <person name="Zeiner C.A."/>
            <person name="Purvine S.O."/>
            <person name="Zink E.M."/>
            <person name="Wu S."/>
            <person name="Pasa-Tolic L."/>
            <person name="Chaput D.L."/>
            <person name="Haridas S."/>
            <person name="Grigoriev I.V."/>
            <person name="Santelli C.M."/>
            <person name="Hansel C.M."/>
        </authorList>
    </citation>
    <scope>NUCLEOTIDE SEQUENCE [LARGE SCALE GENOMIC DNA]</scope>
    <source>
        <strain evidence="1 2">SRC1lrK2f</strain>
    </source>
</reference>